<evidence type="ECO:0000259" key="2">
    <source>
        <dbReference type="Pfam" id="PF01494"/>
    </source>
</evidence>
<name>A0A399RLE5_9PROT</name>
<dbReference type="NCBIfam" id="NF004833">
    <property type="entry name" value="PRK06185.1-1"/>
    <property type="match status" value="1"/>
</dbReference>
<dbReference type="GO" id="GO:0016491">
    <property type="term" value="F:oxidoreductase activity"/>
    <property type="evidence" value="ECO:0007669"/>
    <property type="project" value="UniProtKB-KW"/>
</dbReference>
<dbReference type="PANTHER" id="PTHR43476">
    <property type="entry name" value="3-(3-HYDROXY-PHENYL)PROPIONATE/3-HYDROXYCINNAMIC ACID HYDROXYLASE"/>
    <property type="match status" value="1"/>
</dbReference>
<dbReference type="InterPro" id="IPR036188">
    <property type="entry name" value="FAD/NAD-bd_sf"/>
</dbReference>
<organism evidence="3 4">
    <name type="scientific">Henriciella mobilis</name>
    <dbReference type="NCBI Taxonomy" id="2305467"/>
    <lineage>
        <taxon>Bacteria</taxon>
        <taxon>Pseudomonadati</taxon>
        <taxon>Pseudomonadota</taxon>
        <taxon>Alphaproteobacteria</taxon>
        <taxon>Hyphomonadales</taxon>
        <taxon>Hyphomonadaceae</taxon>
        <taxon>Henriciella</taxon>
    </lineage>
</organism>
<dbReference type="SUPFAM" id="SSF51905">
    <property type="entry name" value="FAD/NAD(P)-binding domain"/>
    <property type="match status" value="1"/>
</dbReference>
<dbReference type="Proteomes" id="UP000266385">
    <property type="component" value="Unassembled WGS sequence"/>
</dbReference>
<dbReference type="RefSeq" id="WP_119375855.1">
    <property type="nucleotide sequence ID" value="NZ_QWFX01000006.1"/>
</dbReference>
<comment type="caution">
    <text evidence="3">The sequence shown here is derived from an EMBL/GenBank/DDBJ whole genome shotgun (WGS) entry which is preliminary data.</text>
</comment>
<proteinExistence type="predicted"/>
<dbReference type="Gene3D" id="3.50.50.60">
    <property type="entry name" value="FAD/NAD(P)-binding domain"/>
    <property type="match status" value="1"/>
</dbReference>
<dbReference type="InterPro" id="IPR002938">
    <property type="entry name" value="FAD-bd"/>
</dbReference>
<accession>A0A399RLE5</accession>
<dbReference type="NCBIfam" id="NF004834">
    <property type="entry name" value="PRK06185.1-3"/>
    <property type="match status" value="1"/>
</dbReference>
<feature type="domain" description="FAD-binding" evidence="2">
    <location>
        <begin position="7"/>
        <end position="348"/>
    </location>
</feature>
<keyword evidence="4" id="KW-1185">Reference proteome</keyword>
<reference evidence="3 4" key="1">
    <citation type="submission" date="2018-08" db="EMBL/GenBank/DDBJ databases">
        <title>Henriciella mobilis sp. nov., isolated from seawater.</title>
        <authorList>
            <person name="Cheng H."/>
            <person name="Wu Y.-H."/>
            <person name="Xu X.-W."/>
            <person name="Guo L.-L."/>
        </authorList>
    </citation>
    <scope>NUCLEOTIDE SEQUENCE [LARGE SCALE GENOMIC DNA]</scope>
    <source>
        <strain evidence="3 4">JN25</strain>
    </source>
</reference>
<sequence>MSERMETGCCIAGGGPAGMMLGYLLARQGIDVTVLEKHGDFLRDFRGDTVHPSTMQVLDELGLLEAFLKRPHQKTERVALHLNDRAYEIADFTHLPVAARFIAFVPQWEFLDFLADEARKLPNFRLMMSTRADELLVDEGRVCGIWARTDDTTFEIHSPLTVACDGRDSTLVPAAGFEIEEKGAPIDVLWFRLPREDRHGEGESLGYMKAGGFLVTLNRGDYWQCALVVRKGADALVRGEGLEAFRARIAHLAPHLGDEAEAIERMEDIKTLNVQVSRLECWWREGLLAIGDAAHAMSPVGGVGINLALQDAVAAARILAKDLKAGSVRHETLEAVQKRREWPAKITQAAQVFAHDRFVIPALEAEGELPVPWPVKLLNAAPLLRRLPARAIGLGPRPEHWRGG</sequence>
<dbReference type="EMBL" id="QWFX01000006">
    <property type="protein sequence ID" value="RIJ30545.1"/>
    <property type="molecule type" value="Genomic_DNA"/>
</dbReference>
<evidence type="ECO:0000256" key="1">
    <source>
        <dbReference type="ARBA" id="ARBA00023002"/>
    </source>
</evidence>
<dbReference type="AlphaFoldDB" id="A0A399RLE5"/>
<dbReference type="GO" id="GO:0071949">
    <property type="term" value="F:FAD binding"/>
    <property type="evidence" value="ECO:0007669"/>
    <property type="project" value="InterPro"/>
</dbReference>
<dbReference type="Pfam" id="PF01494">
    <property type="entry name" value="FAD_binding_3"/>
    <property type="match status" value="1"/>
</dbReference>
<dbReference type="PRINTS" id="PR00420">
    <property type="entry name" value="RNGMNOXGNASE"/>
</dbReference>
<evidence type="ECO:0000313" key="4">
    <source>
        <dbReference type="Proteomes" id="UP000266385"/>
    </source>
</evidence>
<evidence type="ECO:0000313" key="3">
    <source>
        <dbReference type="EMBL" id="RIJ30545.1"/>
    </source>
</evidence>
<protein>
    <submittedName>
        <fullName evidence="3">FAD-dependent oxidoreductase</fullName>
    </submittedName>
</protein>
<dbReference type="OrthoDB" id="9791689at2"/>
<dbReference type="PANTHER" id="PTHR43476:SF5">
    <property type="entry name" value="FAD-DEPENDENT MONOOXYGENASE"/>
    <property type="match status" value="1"/>
</dbReference>
<gene>
    <name evidence="3" type="ORF">D1223_07945</name>
</gene>
<dbReference type="InterPro" id="IPR050631">
    <property type="entry name" value="PheA/TfdB_FAD_monoxygenase"/>
</dbReference>
<keyword evidence="1" id="KW-0560">Oxidoreductase</keyword>